<dbReference type="GO" id="GO:0009432">
    <property type="term" value="P:SOS response"/>
    <property type="evidence" value="ECO:0007669"/>
    <property type="project" value="TreeGrafter"/>
</dbReference>
<dbReference type="InterPro" id="IPR002931">
    <property type="entry name" value="Transglutaminase-like"/>
</dbReference>
<dbReference type="PANTHER" id="PTHR21621">
    <property type="entry name" value="RIBOSOMAL PROTEIN S6 MODIFICATION PROTEIN"/>
    <property type="match status" value="1"/>
</dbReference>
<dbReference type="GO" id="GO:0005737">
    <property type="term" value="C:cytoplasm"/>
    <property type="evidence" value="ECO:0007669"/>
    <property type="project" value="TreeGrafter"/>
</dbReference>
<keyword evidence="6" id="KW-1185">Reference proteome</keyword>
<dbReference type="OrthoDB" id="336227at2"/>
<reference evidence="5 6" key="1">
    <citation type="submission" date="2018-05" db="EMBL/GenBank/DDBJ databases">
        <title>Kangiella spongicola genome sequence.</title>
        <authorList>
            <person name="Maclea K.S."/>
            <person name="Goen A.E."/>
            <person name="Kelley C."/>
            <person name="Underriner A."/>
            <person name="Silverwood T."/>
            <person name="Trachtenberg A.M."/>
        </authorList>
    </citation>
    <scope>NUCLEOTIDE SEQUENCE [LARGE SCALE GENOMIC DNA]</scope>
    <source>
        <strain evidence="5 6">ATCC BAA-2076</strain>
    </source>
</reference>
<feature type="transmembrane region" description="Helical" evidence="3">
    <location>
        <begin position="481"/>
        <end position="504"/>
    </location>
</feature>
<dbReference type="InterPro" id="IPR039523">
    <property type="entry name" value="RimK-rel_E_lig_ATP-grasp"/>
</dbReference>
<dbReference type="Gene3D" id="3.30.470.20">
    <property type="entry name" value="ATP-grasp fold, B domain"/>
    <property type="match status" value="1"/>
</dbReference>
<proteinExistence type="predicted"/>
<keyword evidence="1" id="KW-0464">Manganese</keyword>
<dbReference type="Proteomes" id="UP000247689">
    <property type="component" value="Unassembled WGS sequence"/>
</dbReference>
<dbReference type="InterPro" id="IPR038765">
    <property type="entry name" value="Papain-like_cys_pep_sf"/>
</dbReference>
<feature type="transmembrane region" description="Helical" evidence="3">
    <location>
        <begin position="324"/>
        <end position="344"/>
    </location>
</feature>
<dbReference type="GO" id="GO:0018169">
    <property type="term" value="F:ribosomal S6-glutamic acid ligase activity"/>
    <property type="evidence" value="ECO:0007669"/>
    <property type="project" value="TreeGrafter"/>
</dbReference>
<evidence type="ECO:0000256" key="3">
    <source>
        <dbReference type="SAM" id="Phobius"/>
    </source>
</evidence>
<keyword evidence="3" id="KW-0812">Transmembrane</keyword>
<feature type="transmembrane region" description="Helical" evidence="3">
    <location>
        <begin position="6"/>
        <end position="26"/>
    </location>
</feature>
<dbReference type="InterPro" id="IPR025840">
    <property type="entry name" value="7TM_transglut"/>
</dbReference>
<keyword evidence="2" id="KW-0067">ATP-binding</keyword>
<feature type="transmembrane region" description="Helical" evidence="3">
    <location>
        <begin position="454"/>
        <end position="475"/>
    </location>
</feature>
<sequence length="804" mass="90648">MLKKLNKPSVWFALVGLTLLTLHIWLQPSHVKQLGAELLHRYSLTMTFDAGNEDIVNRTYLPLTNDRQEVINESLQSGTLEFTNNESLVGRQGVWTGFSTTPIRYSAIISSREQKYEIDPELDIPTDYPPHLKRWLEPTDVIQVNDPRILELWMNIQPKERKLLSTLRAIHDYTYNEIEGAPFKGTTDAITTMVLKRASCNGKSRLFAALARLNGIPTRLVGGVILETSKKKTSHQWVEAYVQGHWVPFDPLNDHFAKIPHHYLELYIDDQALFSHTRNINFDYIFDIKREHIAAPLLRFDNDEGAFFNAASLLAKLGIENKTAGIFLLFPFVAFLISFARNVLGLKTFGIFMPMLVSAACVYTGFWMGLAGFIGVLLTAWLGQLYFDKHKLLKIPRLAAIITLNTILFIGIFMVLGEQTPLQMGMMTLFPVVIISFIAERLSNMTQDNNWRELILTSLGSVAMIAVCYLAFSSITLQSFFALFPETLLLVMAAQIFIGQWTGLRISELFRFKNINKQNNTMGINQRNRDYVYKLNDRKLLQLAIDKIETKKVLLQHGVPVPQTLDACDSFRHLDEFVEHLRDFNSFVVKPNRGSQGNGILVIVENDNGTFVTASGKRLSLLDIRYHVSEIITGNFAQDGQPDTAYIEPLLIEHHGISKIANLGLSDIRVILCNQEIISCMLRVPTKLSEGKANLHQGAIGLSVDIETGLTTKCSFKGKELQEHPDTGFNIVGVQVPFWNKIKQIAENSQKAIPLGYIGVDICIDEKLGPMVLEVNGRPGLEIQNVQHKGFSGEMETARDNTKI</sequence>
<name>A0A318D412_9GAMM</name>
<dbReference type="InterPro" id="IPR011761">
    <property type="entry name" value="ATP-grasp"/>
</dbReference>
<dbReference type="GO" id="GO:0005524">
    <property type="term" value="F:ATP binding"/>
    <property type="evidence" value="ECO:0007669"/>
    <property type="project" value="UniProtKB-UniRule"/>
</dbReference>
<dbReference type="Pfam" id="PF14402">
    <property type="entry name" value="7TM_transglut"/>
    <property type="match status" value="1"/>
</dbReference>
<dbReference type="Pfam" id="PF14397">
    <property type="entry name" value="ATPgrasp_ST"/>
    <property type="match status" value="1"/>
</dbReference>
<dbReference type="PROSITE" id="PS50975">
    <property type="entry name" value="ATP_GRASP"/>
    <property type="match status" value="1"/>
</dbReference>
<dbReference type="Gene3D" id="3.10.620.30">
    <property type="match status" value="1"/>
</dbReference>
<evidence type="ECO:0000313" key="6">
    <source>
        <dbReference type="Proteomes" id="UP000247689"/>
    </source>
</evidence>
<organism evidence="5 6">
    <name type="scientific">Kangiella spongicola</name>
    <dbReference type="NCBI Taxonomy" id="796379"/>
    <lineage>
        <taxon>Bacteria</taxon>
        <taxon>Pseudomonadati</taxon>
        <taxon>Pseudomonadota</taxon>
        <taxon>Gammaproteobacteria</taxon>
        <taxon>Kangiellales</taxon>
        <taxon>Kangiellaceae</taxon>
        <taxon>Kangiella</taxon>
    </lineage>
</organism>
<dbReference type="AlphaFoldDB" id="A0A318D412"/>
<evidence type="ECO:0000256" key="1">
    <source>
        <dbReference type="ARBA" id="ARBA00023211"/>
    </source>
</evidence>
<feature type="transmembrane region" description="Helical" evidence="3">
    <location>
        <begin position="356"/>
        <end position="383"/>
    </location>
</feature>
<feature type="transmembrane region" description="Helical" evidence="3">
    <location>
        <begin position="422"/>
        <end position="442"/>
    </location>
</feature>
<feature type="transmembrane region" description="Helical" evidence="3">
    <location>
        <begin position="395"/>
        <end position="416"/>
    </location>
</feature>
<dbReference type="GO" id="GO:0046872">
    <property type="term" value="F:metal ion binding"/>
    <property type="evidence" value="ECO:0007669"/>
    <property type="project" value="InterPro"/>
</dbReference>
<dbReference type="RefSeq" id="WP_110201504.1">
    <property type="nucleotide sequence ID" value="NZ_QICH01000003.1"/>
</dbReference>
<gene>
    <name evidence="5" type="ORF">DL796_09680</name>
</gene>
<keyword evidence="3" id="KW-0472">Membrane</keyword>
<protein>
    <recommendedName>
        <fullName evidence="4">ATP-grasp domain-containing protein</fullName>
    </recommendedName>
</protein>
<feature type="domain" description="ATP-grasp" evidence="4">
    <location>
        <begin position="551"/>
        <end position="804"/>
    </location>
</feature>
<dbReference type="Pfam" id="PF01841">
    <property type="entry name" value="Transglut_core"/>
    <property type="match status" value="1"/>
</dbReference>
<accession>A0A318D412</accession>
<dbReference type="SUPFAM" id="SSF54001">
    <property type="entry name" value="Cysteine proteinases"/>
    <property type="match status" value="1"/>
</dbReference>
<comment type="caution">
    <text evidence="5">The sequence shown here is derived from an EMBL/GenBank/DDBJ whole genome shotgun (WGS) entry which is preliminary data.</text>
</comment>
<evidence type="ECO:0000313" key="5">
    <source>
        <dbReference type="EMBL" id="PXF62595.1"/>
    </source>
</evidence>
<evidence type="ECO:0000259" key="4">
    <source>
        <dbReference type="PROSITE" id="PS50975"/>
    </source>
</evidence>
<dbReference type="EMBL" id="QICH01000003">
    <property type="protein sequence ID" value="PXF62595.1"/>
    <property type="molecule type" value="Genomic_DNA"/>
</dbReference>
<keyword evidence="2" id="KW-0547">Nucleotide-binding</keyword>
<dbReference type="SMART" id="SM00460">
    <property type="entry name" value="TGc"/>
    <property type="match status" value="1"/>
</dbReference>
<evidence type="ECO:0000256" key="2">
    <source>
        <dbReference type="PROSITE-ProRule" id="PRU00409"/>
    </source>
</evidence>
<keyword evidence="3" id="KW-1133">Transmembrane helix</keyword>
<dbReference type="PANTHER" id="PTHR21621:SF0">
    <property type="entry name" value="BETA-CITRYLGLUTAMATE SYNTHASE B-RELATED"/>
    <property type="match status" value="1"/>
</dbReference>
<dbReference type="SUPFAM" id="SSF56059">
    <property type="entry name" value="Glutathione synthetase ATP-binding domain-like"/>
    <property type="match status" value="1"/>
</dbReference>